<reference evidence="1 2" key="1">
    <citation type="journal article" date="2019" name="Sci. Rep.">
        <title>Orb-weaving spider Araneus ventricosus genome elucidates the spidroin gene catalogue.</title>
        <authorList>
            <person name="Kono N."/>
            <person name="Nakamura H."/>
            <person name="Ohtoshi R."/>
            <person name="Moran D.A.P."/>
            <person name="Shinohara A."/>
            <person name="Yoshida Y."/>
            <person name="Fujiwara M."/>
            <person name="Mori M."/>
            <person name="Tomita M."/>
            <person name="Arakawa K."/>
        </authorList>
    </citation>
    <scope>NUCLEOTIDE SEQUENCE [LARGE SCALE GENOMIC DNA]</scope>
</reference>
<keyword evidence="2" id="KW-1185">Reference proteome</keyword>
<organism evidence="1 2">
    <name type="scientific">Araneus ventricosus</name>
    <name type="common">Orbweaver spider</name>
    <name type="synonym">Epeira ventricosa</name>
    <dbReference type="NCBI Taxonomy" id="182803"/>
    <lineage>
        <taxon>Eukaryota</taxon>
        <taxon>Metazoa</taxon>
        <taxon>Ecdysozoa</taxon>
        <taxon>Arthropoda</taxon>
        <taxon>Chelicerata</taxon>
        <taxon>Arachnida</taxon>
        <taxon>Araneae</taxon>
        <taxon>Araneomorphae</taxon>
        <taxon>Entelegynae</taxon>
        <taxon>Araneoidea</taxon>
        <taxon>Araneidae</taxon>
        <taxon>Araneus</taxon>
    </lineage>
</organism>
<comment type="caution">
    <text evidence="1">The sequence shown here is derived from an EMBL/GenBank/DDBJ whole genome shotgun (WGS) entry which is preliminary data.</text>
</comment>
<accession>A0A4Y2C8X2</accession>
<protein>
    <submittedName>
        <fullName evidence="1">Uncharacterized protein</fullName>
    </submittedName>
</protein>
<proteinExistence type="predicted"/>
<sequence length="193" mass="21312">MERCFSEIYRLLSEFNFPSGYRVSFRTGRSRVLSWVVFVPCFCYSLQCKLAASLLQLHPMVTSRLALTCCKLVSHLHTCRDKFAEILQTCSNVSTRINLPAEKIRKSVSPCPALASGNNWMTAAAIASSTEAGALVANHLATARPLPKEVRTITGSGIRRPSIAILRGSEFLLTYPAATHPCTRRVPAVKRDI</sequence>
<name>A0A4Y2C8X2_ARAVE</name>
<evidence type="ECO:0000313" key="1">
    <source>
        <dbReference type="EMBL" id="GBM00326.1"/>
    </source>
</evidence>
<dbReference type="AlphaFoldDB" id="A0A4Y2C8X2"/>
<gene>
    <name evidence="1" type="ORF">AVEN_32665_1</name>
</gene>
<evidence type="ECO:0000313" key="2">
    <source>
        <dbReference type="Proteomes" id="UP000499080"/>
    </source>
</evidence>
<dbReference type="Proteomes" id="UP000499080">
    <property type="component" value="Unassembled WGS sequence"/>
</dbReference>
<dbReference type="EMBL" id="BGPR01000155">
    <property type="protein sequence ID" value="GBM00326.1"/>
    <property type="molecule type" value="Genomic_DNA"/>
</dbReference>